<evidence type="ECO:0000313" key="2">
    <source>
        <dbReference type="EMBL" id="CAE0359098.1"/>
    </source>
</evidence>
<accession>A0A7S3NG76</accession>
<proteinExistence type="predicted"/>
<name>A0A7S3NG76_9SPIT</name>
<sequence>MTPKSLLYHIGCKLGLDVYKLSLEVTVEDNITRMEVENNGITLGEINMMLCFPKLCLFYNGSQSDIGSYQNEDIYSYFNYHCPIVSTNEHNSSTEAVAEEFVEDRNEFDMDIDTNFIVENLNERPNMHLEYDSIELSKRVHQSLQEYNVYQPCVQSKASEPEVAFDSHLDYFPNVGFEEPTRQSNQDAEMGIEEEK</sequence>
<dbReference type="EMBL" id="HBII01043171">
    <property type="protein sequence ID" value="CAE0359098.1"/>
    <property type="molecule type" value="Transcribed_RNA"/>
</dbReference>
<dbReference type="AlphaFoldDB" id="A0A7S3NG76"/>
<evidence type="ECO:0000256" key="1">
    <source>
        <dbReference type="SAM" id="MobiDB-lite"/>
    </source>
</evidence>
<organism evidence="2">
    <name type="scientific">Euplotes harpa</name>
    <dbReference type="NCBI Taxonomy" id="151035"/>
    <lineage>
        <taxon>Eukaryota</taxon>
        <taxon>Sar</taxon>
        <taxon>Alveolata</taxon>
        <taxon>Ciliophora</taxon>
        <taxon>Intramacronucleata</taxon>
        <taxon>Spirotrichea</taxon>
        <taxon>Hypotrichia</taxon>
        <taxon>Euplotida</taxon>
        <taxon>Euplotidae</taxon>
        <taxon>Euplotes</taxon>
    </lineage>
</organism>
<protein>
    <submittedName>
        <fullName evidence="2">Uncharacterized protein</fullName>
    </submittedName>
</protein>
<reference evidence="2" key="1">
    <citation type="submission" date="2021-01" db="EMBL/GenBank/DDBJ databases">
        <authorList>
            <person name="Corre E."/>
            <person name="Pelletier E."/>
            <person name="Niang G."/>
            <person name="Scheremetjew M."/>
            <person name="Finn R."/>
            <person name="Kale V."/>
            <person name="Holt S."/>
            <person name="Cochrane G."/>
            <person name="Meng A."/>
            <person name="Brown T."/>
            <person name="Cohen L."/>
        </authorList>
    </citation>
    <scope>NUCLEOTIDE SEQUENCE</scope>
    <source>
        <strain evidence="2">FSP1.4</strain>
    </source>
</reference>
<feature type="region of interest" description="Disordered" evidence="1">
    <location>
        <begin position="175"/>
        <end position="196"/>
    </location>
</feature>
<gene>
    <name evidence="2" type="ORF">EHAR0213_LOCUS18022</name>
</gene>